<evidence type="ECO:0000313" key="3">
    <source>
        <dbReference type="EMBL" id="GEO17615.1"/>
    </source>
</evidence>
<keyword evidence="2" id="KW-1133">Transmembrane helix</keyword>
<proteinExistence type="predicted"/>
<keyword evidence="2" id="KW-0472">Membrane</keyword>
<accession>A0A512C073</accession>
<feature type="compositionally biased region" description="Polar residues" evidence="1">
    <location>
        <begin position="66"/>
        <end position="76"/>
    </location>
</feature>
<feature type="region of interest" description="Disordered" evidence="1">
    <location>
        <begin position="57"/>
        <end position="92"/>
    </location>
</feature>
<evidence type="ECO:0000313" key="4">
    <source>
        <dbReference type="Proteomes" id="UP000321085"/>
    </source>
</evidence>
<protein>
    <submittedName>
        <fullName evidence="3">Uncharacterized protein</fullName>
    </submittedName>
</protein>
<feature type="transmembrane region" description="Helical" evidence="2">
    <location>
        <begin position="21"/>
        <end position="39"/>
    </location>
</feature>
<gene>
    <name evidence="3" type="ORF">MAE02_53110</name>
</gene>
<organism evidence="3 4">
    <name type="scientific">Microvirga aerophila</name>
    <dbReference type="NCBI Taxonomy" id="670291"/>
    <lineage>
        <taxon>Bacteria</taxon>
        <taxon>Pseudomonadati</taxon>
        <taxon>Pseudomonadota</taxon>
        <taxon>Alphaproteobacteria</taxon>
        <taxon>Hyphomicrobiales</taxon>
        <taxon>Methylobacteriaceae</taxon>
        <taxon>Microvirga</taxon>
    </lineage>
</organism>
<evidence type="ECO:0000256" key="2">
    <source>
        <dbReference type="SAM" id="Phobius"/>
    </source>
</evidence>
<dbReference type="Proteomes" id="UP000321085">
    <property type="component" value="Unassembled WGS sequence"/>
</dbReference>
<sequence>MAAAAASEREPIGKTMSDTRIRFLTFVLGGIVLLPSAIFDRDHRPPAGARTAIKLISERLTDSRGQRSPKSSQSQGKMDAVSKRGVDGSGKFHTTAGEALMLSIVRTAGNPHLYGDQNANRT</sequence>
<keyword evidence="4" id="KW-1185">Reference proteome</keyword>
<keyword evidence="2" id="KW-0812">Transmembrane</keyword>
<dbReference type="EMBL" id="BJYU01000115">
    <property type="protein sequence ID" value="GEO17615.1"/>
    <property type="molecule type" value="Genomic_DNA"/>
</dbReference>
<reference evidence="3 4" key="1">
    <citation type="submission" date="2019-07" db="EMBL/GenBank/DDBJ databases">
        <title>Whole genome shotgun sequence of Microvirga aerophila NBRC 106136.</title>
        <authorList>
            <person name="Hosoyama A."/>
            <person name="Uohara A."/>
            <person name="Ohji S."/>
            <person name="Ichikawa N."/>
        </authorList>
    </citation>
    <scope>NUCLEOTIDE SEQUENCE [LARGE SCALE GENOMIC DNA]</scope>
    <source>
        <strain evidence="3 4">NBRC 106136</strain>
    </source>
</reference>
<comment type="caution">
    <text evidence="3">The sequence shown here is derived from an EMBL/GenBank/DDBJ whole genome shotgun (WGS) entry which is preliminary data.</text>
</comment>
<name>A0A512C073_9HYPH</name>
<evidence type="ECO:0000256" key="1">
    <source>
        <dbReference type="SAM" id="MobiDB-lite"/>
    </source>
</evidence>
<dbReference type="AlphaFoldDB" id="A0A512C073"/>